<reference evidence="1" key="2">
    <citation type="journal article" date="2023" name="IMA Fungus">
        <title>Comparative genomic study of the Penicillium genus elucidates a diverse pangenome and 15 lateral gene transfer events.</title>
        <authorList>
            <person name="Petersen C."/>
            <person name="Sorensen T."/>
            <person name="Nielsen M.R."/>
            <person name="Sondergaard T.E."/>
            <person name="Sorensen J.L."/>
            <person name="Fitzpatrick D.A."/>
            <person name="Frisvad J.C."/>
            <person name="Nielsen K.L."/>
        </authorList>
    </citation>
    <scope>NUCLEOTIDE SEQUENCE</scope>
    <source>
        <strain evidence="1">IBT 17660</strain>
    </source>
</reference>
<evidence type="ECO:0000313" key="2">
    <source>
        <dbReference type="Proteomes" id="UP001147760"/>
    </source>
</evidence>
<evidence type="ECO:0000313" key="1">
    <source>
        <dbReference type="EMBL" id="KAJ5466381.1"/>
    </source>
</evidence>
<dbReference type="EMBL" id="JAPWDO010000006">
    <property type="protein sequence ID" value="KAJ5466381.1"/>
    <property type="molecule type" value="Genomic_DNA"/>
</dbReference>
<name>A0A9W9WJY9_9EURO</name>
<comment type="caution">
    <text evidence="1">The sequence shown here is derived from an EMBL/GenBank/DDBJ whole genome shotgun (WGS) entry which is preliminary data.</text>
</comment>
<reference evidence="1" key="1">
    <citation type="submission" date="2022-12" db="EMBL/GenBank/DDBJ databases">
        <authorList>
            <person name="Petersen C."/>
        </authorList>
    </citation>
    <scope>NUCLEOTIDE SEQUENCE</scope>
    <source>
        <strain evidence="1">IBT 17660</strain>
    </source>
</reference>
<accession>A0A9W9WJY9</accession>
<dbReference type="Proteomes" id="UP001147760">
    <property type="component" value="Unassembled WGS sequence"/>
</dbReference>
<gene>
    <name evidence="1" type="ORF">N7530_010168</name>
</gene>
<keyword evidence="2" id="KW-1185">Reference proteome</keyword>
<proteinExistence type="predicted"/>
<protein>
    <submittedName>
        <fullName evidence="1">Uncharacterized protein</fullName>
    </submittedName>
</protein>
<sequence length="103" mass="10980">MMSTNTMRATATSRVTSKALVDLMVVPSTTVDLAVPVVLDLEGLRVDSKDSSSTTIRAALDALAALDNTRADMAVPVVPVVLREDTVVGKLEMEFLGILEQMC</sequence>
<organism evidence="1 2">
    <name type="scientific">Penicillium desertorum</name>
    <dbReference type="NCBI Taxonomy" id="1303715"/>
    <lineage>
        <taxon>Eukaryota</taxon>
        <taxon>Fungi</taxon>
        <taxon>Dikarya</taxon>
        <taxon>Ascomycota</taxon>
        <taxon>Pezizomycotina</taxon>
        <taxon>Eurotiomycetes</taxon>
        <taxon>Eurotiomycetidae</taxon>
        <taxon>Eurotiales</taxon>
        <taxon>Aspergillaceae</taxon>
        <taxon>Penicillium</taxon>
    </lineage>
</organism>
<dbReference type="AlphaFoldDB" id="A0A9W9WJY9"/>